<feature type="modified residue" description="4-aspartylphosphate" evidence="6">
    <location>
        <position position="55"/>
    </location>
</feature>
<evidence type="ECO:0000256" key="2">
    <source>
        <dbReference type="ARBA" id="ARBA00023012"/>
    </source>
</evidence>
<dbReference type="Gene3D" id="3.40.50.2300">
    <property type="match status" value="1"/>
</dbReference>
<dbReference type="CDD" id="cd00383">
    <property type="entry name" value="trans_reg_C"/>
    <property type="match status" value="1"/>
</dbReference>
<dbReference type="InterPro" id="IPR011006">
    <property type="entry name" value="CheY-like_superfamily"/>
</dbReference>
<dbReference type="InterPro" id="IPR039420">
    <property type="entry name" value="WalR-like"/>
</dbReference>
<accession>A0A7X0EFP2</accession>
<evidence type="ECO:0000256" key="4">
    <source>
        <dbReference type="ARBA" id="ARBA00023125"/>
    </source>
</evidence>
<dbReference type="FunFam" id="3.40.50.2300:FF:000001">
    <property type="entry name" value="DNA-binding response regulator PhoB"/>
    <property type="match status" value="1"/>
</dbReference>
<protein>
    <submittedName>
        <fullName evidence="10">Two-component system OmpR family response regulator</fullName>
    </submittedName>
</protein>
<keyword evidence="4 7" id="KW-0238">DNA-binding</keyword>
<dbReference type="SMART" id="SM00862">
    <property type="entry name" value="Trans_reg_C"/>
    <property type="match status" value="1"/>
</dbReference>
<name>A0A7X0EFP2_9PROT</name>
<evidence type="ECO:0000256" key="1">
    <source>
        <dbReference type="ARBA" id="ARBA00022553"/>
    </source>
</evidence>
<evidence type="ECO:0000256" key="3">
    <source>
        <dbReference type="ARBA" id="ARBA00023015"/>
    </source>
</evidence>
<evidence type="ECO:0000259" key="9">
    <source>
        <dbReference type="PROSITE" id="PS51755"/>
    </source>
</evidence>
<dbReference type="SMART" id="SM00448">
    <property type="entry name" value="REC"/>
    <property type="match status" value="1"/>
</dbReference>
<dbReference type="Gene3D" id="6.10.250.690">
    <property type="match status" value="1"/>
</dbReference>
<dbReference type="InterPro" id="IPR001789">
    <property type="entry name" value="Sig_transdc_resp-reg_receiver"/>
</dbReference>
<dbReference type="InterPro" id="IPR036388">
    <property type="entry name" value="WH-like_DNA-bd_sf"/>
</dbReference>
<evidence type="ECO:0000256" key="6">
    <source>
        <dbReference type="PROSITE-ProRule" id="PRU00169"/>
    </source>
</evidence>
<dbReference type="GO" id="GO:0000976">
    <property type="term" value="F:transcription cis-regulatory region binding"/>
    <property type="evidence" value="ECO:0007669"/>
    <property type="project" value="TreeGrafter"/>
</dbReference>
<dbReference type="EMBL" id="JACIIZ010000026">
    <property type="protein sequence ID" value="MBB6255208.1"/>
    <property type="molecule type" value="Genomic_DNA"/>
</dbReference>
<gene>
    <name evidence="10" type="ORF">FHS74_005807</name>
</gene>
<evidence type="ECO:0000313" key="11">
    <source>
        <dbReference type="Proteomes" id="UP000539175"/>
    </source>
</evidence>
<feature type="domain" description="OmpR/PhoB-type" evidence="9">
    <location>
        <begin position="136"/>
        <end position="234"/>
    </location>
</feature>
<keyword evidence="1 6" id="KW-0597">Phosphoprotein</keyword>
<dbReference type="SUPFAM" id="SSF52172">
    <property type="entry name" value="CheY-like"/>
    <property type="match status" value="1"/>
</dbReference>
<evidence type="ECO:0000256" key="5">
    <source>
        <dbReference type="ARBA" id="ARBA00023163"/>
    </source>
</evidence>
<organism evidence="10 11">
    <name type="scientific">Nitrospirillum iridis</name>
    <dbReference type="NCBI Taxonomy" id="765888"/>
    <lineage>
        <taxon>Bacteria</taxon>
        <taxon>Pseudomonadati</taxon>
        <taxon>Pseudomonadota</taxon>
        <taxon>Alphaproteobacteria</taxon>
        <taxon>Rhodospirillales</taxon>
        <taxon>Azospirillaceae</taxon>
        <taxon>Nitrospirillum</taxon>
    </lineage>
</organism>
<dbReference type="GO" id="GO:0000156">
    <property type="term" value="F:phosphorelay response regulator activity"/>
    <property type="evidence" value="ECO:0007669"/>
    <property type="project" value="TreeGrafter"/>
</dbReference>
<reference evidence="10 11" key="1">
    <citation type="submission" date="2020-08" db="EMBL/GenBank/DDBJ databases">
        <title>Genomic Encyclopedia of Type Strains, Phase IV (KMG-IV): sequencing the most valuable type-strain genomes for metagenomic binning, comparative biology and taxonomic classification.</title>
        <authorList>
            <person name="Goeker M."/>
        </authorList>
    </citation>
    <scope>NUCLEOTIDE SEQUENCE [LARGE SCALE GENOMIC DNA]</scope>
    <source>
        <strain evidence="10 11">DSM 22198</strain>
    </source>
</reference>
<dbReference type="InterPro" id="IPR001867">
    <property type="entry name" value="OmpR/PhoB-type_DNA-bd"/>
</dbReference>
<dbReference type="PROSITE" id="PS51755">
    <property type="entry name" value="OMPR_PHOB"/>
    <property type="match status" value="1"/>
</dbReference>
<evidence type="ECO:0000313" key="10">
    <source>
        <dbReference type="EMBL" id="MBB6255208.1"/>
    </source>
</evidence>
<dbReference type="AlphaFoldDB" id="A0A7X0EFP2"/>
<dbReference type="Pfam" id="PF00072">
    <property type="entry name" value="Response_reg"/>
    <property type="match status" value="1"/>
</dbReference>
<proteinExistence type="predicted"/>
<dbReference type="GO" id="GO:0005829">
    <property type="term" value="C:cytosol"/>
    <property type="evidence" value="ECO:0007669"/>
    <property type="project" value="TreeGrafter"/>
</dbReference>
<keyword evidence="3" id="KW-0805">Transcription regulation</keyword>
<dbReference type="GO" id="GO:0032993">
    <property type="term" value="C:protein-DNA complex"/>
    <property type="evidence" value="ECO:0007669"/>
    <property type="project" value="TreeGrafter"/>
</dbReference>
<feature type="domain" description="Response regulatory" evidence="8">
    <location>
        <begin position="6"/>
        <end position="119"/>
    </location>
</feature>
<keyword evidence="2" id="KW-0902">Two-component regulatory system</keyword>
<sequence length="241" mass="26241">MGIMHRILVVDDDPHIRDVLCFALEKAGMAADWAGNGVDALDMATRSPPSLVVLDVGMPEMDGLEVCRRLRRTSDVPILFLSARDEEIDRVLGLEMGGDDYVTKPFSPRELVARVTVILRRARGPAPPVAAPQEEAPPLVRGALVLDSAGHRATVGDRDLGLTAREFMMLKTLAARPAIVFSRNQLMDAAYPDNIHVSDRTIDSHVRNIRAKFQAAGCEDVVETVHGVGFRLGPCTVGNRS</sequence>
<evidence type="ECO:0000256" key="7">
    <source>
        <dbReference type="PROSITE-ProRule" id="PRU01091"/>
    </source>
</evidence>
<dbReference type="PANTHER" id="PTHR48111:SF59">
    <property type="entry name" value="TRANSCRIPTIONAL REGULATORY PROTEIN BAER"/>
    <property type="match status" value="1"/>
</dbReference>
<dbReference type="PROSITE" id="PS50110">
    <property type="entry name" value="RESPONSE_REGULATORY"/>
    <property type="match status" value="1"/>
</dbReference>
<dbReference type="PANTHER" id="PTHR48111">
    <property type="entry name" value="REGULATOR OF RPOS"/>
    <property type="match status" value="1"/>
</dbReference>
<dbReference type="Pfam" id="PF00486">
    <property type="entry name" value="Trans_reg_C"/>
    <property type="match status" value="1"/>
</dbReference>
<dbReference type="Proteomes" id="UP000539175">
    <property type="component" value="Unassembled WGS sequence"/>
</dbReference>
<feature type="DNA-binding region" description="OmpR/PhoB-type" evidence="7">
    <location>
        <begin position="136"/>
        <end position="234"/>
    </location>
</feature>
<keyword evidence="5" id="KW-0804">Transcription</keyword>
<keyword evidence="11" id="KW-1185">Reference proteome</keyword>
<evidence type="ECO:0000259" key="8">
    <source>
        <dbReference type="PROSITE" id="PS50110"/>
    </source>
</evidence>
<comment type="caution">
    <text evidence="10">The sequence shown here is derived from an EMBL/GenBank/DDBJ whole genome shotgun (WGS) entry which is preliminary data.</text>
</comment>
<dbReference type="GO" id="GO:0006355">
    <property type="term" value="P:regulation of DNA-templated transcription"/>
    <property type="evidence" value="ECO:0007669"/>
    <property type="project" value="InterPro"/>
</dbReference>
<dbReference type="SUPFAM" id="SSF46894">
    <property type="entry name" value="C-terminal effector domain of the bipartite response regulators"/>
    <property type="match status" value="1"/>
</dbReference>
<dbReference type="Gene3D" id="1.10.10.10">
    <property type="entry name" value="Winged helix-like DNA-binding domain superfamily/Winged helix DNA-binding domain"/>
    <property type="match status" value="1"/>
</dbReference>
<dbReference type="RefSeq" id="WP_246463450.1">
    <property type="nucleotide sequence ID" value="NZ_JACIIZ010000026.1"/>
</dbReference>
<dbReference type="InterPro" id="IPR016032">
    <property type="entry name" value="Sig_transdc_resp-reg_C-effctor"/>
</dbReference>